<feature type="compositionally biased region" description="Polar residues" evidence="2">
    <location>
        <begin position="1218"/>
        <end position="1233"/>
    </location>
</feature>
<feature type="region of interest" description="Disordered" evidence="2">
    <location>
        <begin position="646"/>
        <end position="666"/>
    </location>
</feature>
<feature type="region of interest" description="Disordered" evidence="2">
    <location>
        <begin position="23"/>
        <end position="49"/>
    </location>
</feature>
<protein>
    <submittedName>
        <fullName evidence="3">Uncharacterized protein</fullName>
    </submittedName>
</protein>
<feature type="compositionally biased region" description="Basic residues" evidence="2">
    <location>
        <begin position="1082"/>
        <end position="1093"/>
    </location>
</feature>
<dbReference type="EMBL" id="SNRW01001818">
    <property type="protein sequence ID" value="KAA6394899.1"/>
    <property type="molecule type" value="Genomic_DNA"/>
</dbReference>
<feature type="coiled-coil region" evidence="1">
    <location>
        <begin position="688"/>
        <end position="715"/>
    </location>
</feature>
<feature type="region of interest" description="Disordered" evidence="2">
    <location>
        <begin position="1182"/>
        <end position="1301"/>
    </location>
</feature>
<evidence type="ECO:0000313" key="3">
    <source>
        <dbReference type="EMBL" id="KAA6394899.1"/>
    </source>
</evidence>
<comment type="caution">
    <text evidence="3">The sequence shown here is derived from an EMBL/GenBank/DDBJ whole genome shotgun (WGS) entry which is preliminary data.</text>
</comment>
<feature type="compositionally biased region" description="Polar residues" evidence="2">
    <location>
        <begin position="651"/>
        <end position="660"/>
    </location>
</feature>
<feature type="region of interest" description="Disordered" evidence="2">
    <location>
        <begin position="336"/>
        <end position="366"/>
    </location>
</feature>
<evidence type="ECO:0000256" key="2">
    <source>
        <dbReference type="SAM" id="MobiDB-lite"/>
    </source>
</evidence>
<feature type="compositionally biased region" description="Basic and acidic residues" evidence="2">
    <location>
        <begin position="536"/>
        <end position="563"/>
    </location>
</feature>
<sequence length="1324" mass="150076">MTQANGQNAQALFTHLRDGAGLYTTPSQPLADDRDANGSDTNVFASDREITVTDADAGPALRTPPMQEVQFFIMRFMELLTGRNAFAIDFWANPFAQAQIRDYKARTLHAPEVTRHAEVPPHQVLNNAANSRVDGYIQNLQFQILMLYKLTILSIQHVLEGNTKETLIDLVGMCAALLRFAERSTYIRIQMKEGAQRAQQFDLGYNGVISHATQPLHALRLIQGQGSQDLVNPQAGQYSATAMGPGQQIPQLVTFTSTQIVQQFYSGQLIPRPQVQPFQGFGMYKGIQQFQGFPQPGLFQQAQPSSGYSIQLYKQPSITEGLPQFMQTAPTFGLQQTQQSNLLTPPAPSSAGHPAFQSSFQTQDSEQLNQQYNQLPTIRQPTLVQQQNQVQEPRYVNGRLLDSPGTALSRRIAQDQQPLWNRESLQRTDQNQFTPIDPPELTINMTQQQFNAHRDFWAHRSYALRYIGLRADGTHHRGFGEGLLNVSVFIQRHVRQEYLTISEWKAFCREVDTDLYLDTVRMELDEDDNHHHHHDHDHDHDHDRNYRHERDREDRDDQLDLGRGRKRRRVISSEGSGNGQNNDDWANGLQREIQRQQLRSFRVRRNRREQALPPIQNVSGAPVYMSSLRTAQKNAFRVANRISPNLDEESSVSWTSPESINQERDTPIPNFQTARQLLVAQDNQEQLNQQVNIQIQQQINQLHEVNREIQVQQQDVTINNTQNEQRQQVEVIDLEQNTQWNIGNIPINEQGNTNNENQQPTQTGATHKPQTEAPDNLQHQQTRQNDDLNNMAEQNPLQPVEGFPGLLNLTHQTSLSETGSLNEQQQQLSQSLSPSSSSLIQIRQNQQPGQKQSLFVTDPNHQFIKGVQQSKYIPIEEAVNHLPLLSEDPKRQVEIKVYTGEQVQYINRMEQDEKFQNMMDNMLNKLQCHSDEDEAMRLRMQILSRLSPEEQQRVKRGFGPQMRLTSFYEAQILRKINQQNNNAIHIDTGWDFGSGTGEQQDEFQEDFIDESQLLEIRPLEKSNKKHKFRKHQRSQKKQRNNQAQTQWYNNNQVLDSHLGPMFSQMNYPGPPGRAPDQSNTKLRSRQPTSRRQRTVPLIQATPQSQTTPYPNQNQSSILNVDLMGIFTNPFSVPKGIQHQQIAGEAAQVLYAPRETFSTNGNVRKVASSTDSIVSGQVGVSGTKTINTQTAPSTQLQGNPVREPKVEKQGGRTPVGSKATCTNTSVVANQNQSEDQQRCQPGASPRTVPTYGNSEQNKGGDSYSRSLSQDPNGGNTTTSTKHGNGGKNNSLSREMETSKGSRIHTKGAFPIFGIGGWIQKISSFH</sequence>
<feature type="compositionally biased region" description="Polar residues" evidence="2">
    <location>
        <begin position="1182"/>
        <end position="1197"/>
    </location>
</feature>
<feature type="non-terminal residue" evidence="3">
    <location>
        <position position="1324"/>
    </location>
</feature>
<name>A0A5J4WKS0_9EUKA</name>
<feature type="region of interest" description="Disordered" evidence="2">
    <location>
        <begin position="816"/>
        <end position="846"/>
    </location>
</feature>
<feature type="compositionally biased region" description="Polar residues" evidence="2">
    <location>
        <begin position="573"/>
        <end position="584"/>
    </location>
</feature>
<feature type="compositionally biased region" description="Low complexity" evidence="2">
    <location>
        <begin position="748"/>
        <end position="764"/>
    </location>
</feature>
<feature type="compositionally biased region" description="Basic residues" evidence="2">
    <location>
        <begin position="1023"/>
        <end position="1039"/>
    </location>
</feature>
<proteinExistence type="predicted"/>
<accession>A0A5J4WKS0</accession>
<feature type="compositionally biased region" description="Polar residues" evidence="2">
    <location>
        <begin position="1040"/>
        <end position="1054"/>
    </location>
</feature>
<dbReference type="Proteomes" id="UP000324800">
    <property type="component" value="Unassembled WGS sequence"/>
</dbReference>
<feature type="region of interest" description="Disordered" evidence="2">
    <location>
        <begin position="744"/>
        <end position="779"/>
    </location>
</feature>
<feature type="compositionally biased region" description="Low complexity" evidence="2">
    <location>
        <begin position="824"/>
        <end position="844"/>
    </location>
</feature>
<feature type="region of interest" description="Disordered" evidence="2">
    <location>
        <begin position="1014"/>
        <end position="1097"/>
    </location>
</feature>
<organism evidence="3 4">
    <name type="scientific">Streblomastix strix</name>
    <dbReference type="NCBI Taxonomy" id="222440"/>
    <lineage>
        <taxon>Eukaryota</taxon>
        <taxon>Metamonada</taxon>
        <taxon>Preaxostyla</taxon>
        <taxon>Oxymonadida</taxon>
        <taxon>Streblomastigidae</taxon>
        <taxon>Streblomastix</taxon>
    </lineage>
</organism>
<feature type="compositionally biased region" description="Polar residues" evidence="2">
    <location>
        <begin position="1249"/>
        <end position="1291"/>
    </location>
</feature>
<feature type="compositionally biased region" description="Polar residues" evidence="2">
    <location>
        <begin position="356"/>
        <end position="366"/>
    </location>
</feature>
<feature type="region of interest" description="Disordered" evidence="2">
    <location>
        <begin position="529"/>
        <end position="587"/>
    </location>
</feature>
<evidence type="ECO:0000313" key="4">
    <source>
        <dbReference type="Proteomes" id="UP000324800"/>
    </source>
</evidence>
<evidence type="ECO:0000256" key="1">
    <source>
        <dbReference type="SAM" id="Coils"/>
    </source>
</evidence>
<reference evidence="3 4" key="1">
    <citation type="submission" date="2019-03" db="EMBL/GenBank/DDBJ databases">
        <title>Single cell metagenomics reveals metabolic interactions within the superorganism composed of flagellate Streblomastix strix and complex community of Bacteroidetes bacteria on its surface.</title>
        <authorList>
            <person name="Treitli S.C."/>
            <person name="Kolisko M."/>
            <person name="Husnik F."/>
            <person name="Keeling P."/>
            <person name="Hampl V."/>
        </authorList>
    </citation>
    <scope>NUCLEOTIDE SEQUENCE [LARGE SCALE GENOMIC DNA]</scope>
    <source>
        <strain evidence="3">ST1C</strain>
    </source>
</reference>
<gene>
    <name evidence="3" type="ORF">EZS28_009573</name>
</gene>
<keyword evidence="1" id="KW-0175">Coiled coil</keyword>